<protein>
    <recommendedName>
        <fullName evidence="4">Phage protein</fullName>
    </recommendedName>
</protein>
<feature type="compositionally biased region" description="Gly residues" evidence="1">
    <location>
        <begin position="188"/>
        <end position="199"/>
    </location>
</feature>
<comment type="caution">
    <text evidence="2">The sequence shown here is derived from an EMBL/GenBank/DDBJ whole genome shotgun (WGS) entry which is preliminary data.</text>
</comment>
<dbReference type="AlphaFoldDB" id="K2JW61"/>
<dbReference type="STRING" id="740709.A10D4_12749"/>
<dbReference type="eggNOG" id="ENOG50312PJ">
    <property type="taxonomic scope" value="Bacteria"/>
</dbReference>
<evidence type="ECO:0000256" key="1">
    <source>
        <dbReference type="SAM" id="MobiDB-lite"/>
    </source>
</evidence>
<keyword evidence="3" id="KW-1185">Reference proteome</keyword>
<dbReference type="EMBL" id="AMRG01000022">
    <property type="protein sequence ID" value="EKE79728.1"/>
    <property type="molecule type" value="Genomic_DNA"/>
</dbReference>
<evidence type="ECO:0000313" key="2">
    <source>
        <dbReference type="EMBL" id="EKE79728.1"/>
    </source>
</evidence>
<name>K2JW61_9GAMM</name>
<accession>K2JW61</accession>
<dbReference type="OrthoDB" id="6299497at2"/>
<sequence>MFRFDDPTVIELIESTSEKRLLLFGELRFPSGWVRAHTGVGDRTYNGQVYKGLGELASIGKFKENASSGANTIDVSMRIDDVTLFADVVNQDPIGGDASIHLVALDEQRKIKGGATLFDGFIASVNVLKGRPFTINLRLSDWWERWSQPVKNARMTDEAQQSLYPGDRFFDQVEVIAKGIDSEVPGQSVGGGGSPGGKSSGSRDMYRR</sequence>
<dbReference type="RefSeq" id="WP_008489972.1">
    <property type="nucleotide sequence ID" value="NZ_AMRG01000022.1"/>
</dbReference>
<evidence type="ECO:0000313" key="3">
    <source>
        <dbReference type="Proteomes" id="UP000014115"/>
    </source>
</evidence>
<organism evidence="2 3">
    <name type="scientific">Idiomarina xiamenensis 10-D-4</name>
    <dbReference type="NCBI Taxonomy" id="740709"/>
    <lineage>
        <taxon>Bacteria</taxon>
        <taxon>Pseudomonadati</taxon>
        <taxon>Pseudomonadota</taxon>
        <taxon>Gammaproteobacteria</taxon>
        <taxon>Alteromonadales</taxon>
        <taxon>Idiomarinaceae</taxon>
        <taxon>Idiomarina</taxon>
    </lineage>
</organism>
<feature type="region of interest" description="Disordered" evidence="1">
    <location>
        <begin position="181"/>
        <end position="208"/>
    </location>
</feature>
<dbReference type="PATRIC" id="fig|740709.3.peg.2572"/>
<reference evidence="2 3" key="1">
    <citation type="journal article" date="2012" name="J. Bacteriol.">
        <title>Genome Sequence of Idiomarina xiamenensis Type Strain 10-D-4.</title>
        <authorList>
            <person name="Lai Q."/>
            <person name="Wang L."/>
            <person name="Wang W."/>
            <person name="Shao Z."/>
        </authorList>
    </citation>
    <scope>NUCLEOTIDE SEQUENCE [LARGE SCALE GENOMIC DNA]</scope>
    <source>
        <strain evidence="2 3">10-D-4</strain>
    </source>
</reference>
<proteinExistence type="predicted"/>
<gene>
    <name evidence="2" type="ORF">A10D4_12749</name>
</gene>
<evidence type="ECO:0008006" key="4">
    <source>
        <dbReference type="Google" id="ProtNLM"/>
    </source>
</evidence>
<dbReference type="Proteomes" id="UP000014115">
    <property type="component" value="Unassembled WGS sequence"/>
</dbReference>